<comment type="caution">
    <text evidence="2">The sequence shown here is derived from an EMBL/GenBank/DDBJ whole genome shotgun (WGS) entry which is preliminary data.</text>
</comment>
<dbReference type="AlphaFoldDB" id="A0A150LF89"/>
<dbReference type="InterPro" id="IPR009467">
    <property type="entry name" value="Glycolipid-bd_prot_put"/>
</dbReference>
<proteinExistence type="predicted"/>
<evidence type="ECO:0000256" key="1">
    <source>
        <dbReference type="SAM" id="MobiDB-lite"/>
    </source>
</evidence>
<gene>
    <name evidence="2" type="ORF">B4135_3577</name>
</gene>
<dbReference type="Proteomes" id="UP000075683">
    <property type="component" value="Unassembled WGS sequence"/>
</dbReference>
<accession>A0A150LF89</accession>
<evidence type="ECO:0000313" key="2">
    <source>
        <dbReference type="EMBL" id="KYD10402.1"/>
    </source>
</evidence>
<feature type="region of interest" description="Disordered" evidence="1">
    <location>
        <begin position="200"/>
        <end position="219"/>
    </location>
</feature>
<protein>
    <recommendedName>
        <fullName evidence="4">Glycolipid-binding domain-containing protein</fullName>
    </recommendedName>
</protein>
<dbReference type="EMBL" id="LQYT01000119">
    <property type="protein sequence ID" value="KYD10402.1"/>
    <property type="molecule type" value="Genomic_DNA"/>
</dbReference>
<dbReference type="OrthoDB" id="9814791at2"/>
<sequence>MRKTVLIWECNETFGTEFLELFVHDANIYVDSTVIRIDGNRPYKVNDSLVLGQDWTVKQPDLEIQNLKKSLHLLSDGKGRWFNEKGEEIYPLRGAADLDLSCTPFTNSLPINRLPWQRNDARNLEMFFLSVPDLAWKKVNQRYQLLEEAAGRRKSHYKSGNFETNIEVDADGFVLRYPGIFTRVFSSGVITAESFFHGRKPSIRSRSPRSGPCNRARRSGTRRISRFPILIV</sequence>
<reference evidence="2 3" key="1">
    <citation type="submission" date="2016-01" db="EMBL/GenBank/DDBJ databases">
        <title>Draft Genome Sequences of Seven Thermophilic Sporeformers Isolated from Foods.</title>
        <authorList>
            <person name="Berendsen E.M."/>
            <person name="Wells-Bennik M.H."/>
            <person name="Krawcyk A.O."/>
            <person name="De Jong A."/>
            <person name="Holsappel S."/>
            <person name="Eijlander R.T."/>
            <person name="Kuipers O.P."/>
        </authorList>
    </citation>
    <scope>NUCLEOTIDE SEQUENCE [LARGE SCALE GENOMIC DNA]</scope>
    <source>
        <strain evidence="2 3">B4135</strain>
    </source>
</reference>
<evidence type="ECO:0008006" key="4">
    <source>
        <dbReference type="Google" id="ProtNLM"/>
    </source>
</evidence>
<dbReference type="Pfam" id="PF06475">
    <property type="entry name" value="Glycolipid_bind"/>
    <property type="match status" value="1"/>
</dbReference>
<organism evidence="2 3">
    <name type="scientific">Caldibacillus debilis</name>
    <dbReference type="NCBI Taxonomy" id="301148"/>
    <lineage>
        <taxon>Bacteria</taxon>
        <taxon>Bacillati</taxon>
        <taxon>Bacillota</taxon>
        <taxon>Bacilli</taxon>
        <taxon>Bacillales</taxon>
        <taxon>Bacillaceae</taxon>
        <taxon>Caldibacillus</taxon>
    </lineage>
</organism>
<dbReference type="STRING" id="301148.B4135_3577"/>
<dbReference type="SUPFAM" id="SSF159275">
    <property type="entry name" value="PA1994-like"/>
    <property type="match status" value="1"/>
</dbReference>
<dbReference type="RefSeq" id="WP_061569834.1">
    <property type="nucleotide sequence ID" value="NZ_LQYT01000119.1"/>
</dbReference>
<name>A0A150LF89_9BACI</name>
<evidence type="ECO:0000313" key="3">
    <source>
        <dbReference type="Proteomes" id="UP000075683"/>
    </source>
</evidence>